<dbReference type="PROSITE" id="PS51819">
    <property type="entry name" value="VOC"/>
    <property type="match status" value="1"/>
</dbReference>
<dbReference type="InterPro" id="IPR004360">
    <property type="entry name" value="Glyas_Fos-R_dOase_dom"/>
</dbReference>
<dbReference type="SUPFAM" id="SSF54593">
    <property type="entry name" value="Glyoxalase/Bleomycin resistance protein/Dihydroxybiphenyl dioxygenase"/>
    <property type="match status" value="1"/>
</dbReference>
<dbReference type="Proteomes" id="UP001293718">
    <property type="component" value="Unassembled WGS sequence"/>
</dbReference>
<comment type="caution">
    <text evidence="2">The sequence shown here is derived from an EMBL/GenBank/DDBJ whole genome shotgun (WGS) entry which is preliminary data.</text>
</comment>
<evidence type="ECO:0000313" key="3">
    <source>
        <dbReference type="Proteomes" id="UP001293718"/>
    </source>
</evidence>
<name>A0ABU5IIS3_9BURK</name>
<proteinExistence type="predicted"/>
<evidence type="ECO:0000313" key="2">
    <source>
        <dbReference type="EMBL" id="MDZ5458540.1"/>
    </source>
</evidence>
<feature type="domain" description="VOC" evidence="1">
    <location>
        <begin position="5"/>
        <end position="120"/>
    </location>
</feature>
<keyword evidence="3" id="KW-1185">Reference proteome</keyword>
<gene>
    <name evidence="2" type="ORF">SM757_18330</name>
</gene>
<dbReference type="Pfam" id="PF00903">
    <property type="entry name" value="Glyoxalase"/>
    <property type="match status" value="1"/>
</dbReference>
<dbReference type="InterPro" id="IPR037523">
    <property type="entry name" value="VOC_core"/>
</dbReference>
<dbReference type="EMBL" id="JAXOJX010000031">
    <property type="protein sequence ID" value="MDZ5458540.1"/>
    <property type="molecule type" value="Genomic_DNA"/>
</dbReference>
<dbReference type="RefSeq" id="WP_066342078.1">
    <property type="nucleotide sequence ID" value="NZ_JAXOJX010000031.1"/>
</dbReference>
<accession>A0ABU5IIS3</accession>
<reference evidence="2 3" key="1">
    <citation type="submission" date="2023-11" db="EMBL/GenBank/DDBJ databases">
        <title>Draft genome of Azohydromonas lata strain H1 (DSM1123), a polyhydroxyalkanoate producer.</title>
        <authorList>
            <person name="Traversa D."/>
            <person name="D'Addabbo P."/>
            <person name="Pazzani C."/>
            <person name="Manzari C."/>
            <person name="Chiara M."/>
            <person name="Scrascia M."/>
        </authorList>
    </citation>
    <scope>NUCLEOTIDE SEQUENCE [LARGE SCALE GENOMIC DNA]</scope>
    <source>
        <strain evidence="2 3">H1</strain>
    </source>
</reference>
<evidence type="ECO:0000259" key="1">
    <source>
        <dbReference type="PROSITE" id="PS51819"/>
    </source>
</evidence>
<sequence length="140" mass="15337">MSPPLLDHVQLPMPPGGAAQARRFYGDVLGLPPLPAPDAHEGFESRLLRFGLDGMTLDLCEGRYTGVAPQAHLALRLRELPAVLQRLRAAGHPVDAWALDGEGRASTEDPFGNRLEFIALEPQPLLHAKDHHVTQLRISF</sequence>
<protein>
    <recommendedName>
        <fullName evidence="1">VOC domain-containing protein</fullName>
    </recommendedName>
</protein>
<dbReference type="InterPro" id="IPR029068">
    <property type="entry name" value="Glyas_Bleomycin-R_OHBP_Dase"/>
</dbReference>
<organism evidence="2 3">
    <name type="scientific">Azohydromonas lata</name>
    <dbReference type="NCBI Taxonomy" id="45677"/>
    <lineage>
        <taxon>Bacteria</taxon>
        <taxon>Pseudomonadati</taxon>
        <taxon>Pseudomonadota</taxon>
        <taxon>Betaproteobacteria</taxon>
        <taxon>Burkholderiales</taxon>
        <taxon>Sphaerotilaceae</taxon>
        <taxon>Azohydromonas</taxon>
    </lineage>
</organism>
<dbReference type="Gene3D" id="3.10.180.10">
    <property type="entry name" value="2,3-Dihydroxybiphenyl 1,2-Dioxygenase, domain 1"/>
    <property type="match status" value="1"/>
</dbReference>